<proteinExistence type="predicted"/>
<sequence>MNRVEAEWLVTYKLFPVVLPFAGIGSETRPPFVVRLFITFGPDIAATAPSITVTSAASVDHLAVPSETPGVSLLLRSSRN</sequence>
<keyword evidence="2" id="KW-1185">Reference proteome</keyword>
<evidence type="ECO:0000313" key="2">
    <source>
        <dbReference type="Proteomes" id="UP001638806"/>
    </source>
</evidence>
<gene>
    <name evidence="1" type="ORF">ACCO45_010393</name>
</gene>
<accession>A0ACC4DHQ9</accession>
<dbReference type="Proteomes" id="UP001638806">
    <property type="component" value="Unassembled WGS sequence"/>
</dbReference>
<evidence type="ECO:0000313" key="1">
    <source>
        <dbReference type="EMBL" id="KAL3954830.1"/>
    </source>
</evidence>
<comment type="caution">
    <text evidence="1">The sequence shown here is derived from an EMBL/GenBank/DDBJ whole genome shotgun (WGS) entry which is preliminary data.</text>
</comment>
<reference evidence="1" key="1">
    <citation type="submission" date="2024-12" db="EMBL/GenBank/DDBJ databases">
        <title>Comparative genomics and development of molecular markers within Purpureocillium lilacinum and among Purpureocillium species.</title>
        <authorList>
            <person name="Yeh Z.-Y."/>
            <person name="Ni N.-T."/>
            <person name="Lo P.-H."/>
            <person name="Mushyakhwo K."/>
            <person name="Lin C.-F."/>
            <person name="Nai Y.-S."/>
        </authorList>
    </citation>
    <scope>NUCLEOTIDE SEQUENCE</scope>
    <source>
        <strain evidence="1">NCHU-NPUST-175</strain>
    </source>
</reference>
<organism evidence="1 2">
    <name type="scientific">Purpureocillium lilacinum</name>
    <name type="common">Paecilomyces lilacinus</name>
    <dbReference type="NCBI Taxonomy" id="33203"/>
    <lineage>
        <taxon>Eukaryota</taxon>
        <taxon>Fungi</taxon>
        <taxon>Dikarya</taxon>
        <taxon>Ascomycota</taxon>
        <taxon>Pezizomycotina</taxon>
        <taxon>Sordariomycetes</taxon>
        <taxon>Hypocreomycetidae</taxon>
        <taxon>Hypocreales</taxon>
        <taxon>Ophiocordycipitaceae</taxon>
        <taxon>Purpureocillium</taxon>
    </lineage>
</organism>
<name>A0ACC4DHQ9_PURLI</name>
<dbReference type="EMBL" id="JBGNUJ010000010">
    <property type="protein sequence ID" value="KAL3954830.1"/>
    <property type="molecule type" value="Genomic_DNA"/>
</dbReference>
<protein>
    <submittedName>
        <fullName evidence="1">Uncharacterized protein</fullName>
    </submittedName>
</protein>